<feature type="transmembrane region" description="Helical" evidence="1">
    <location>
        <begin position="83"/>
        <end position="102"/>
    </location>
</feature>
<evidence type="ECO:0000313" key="3">
    <source>
        <dbReference type="Proteomes" id="UP000029733"/>
    </source>
</evidence>
<dbReference type="AlphaFoldDB" id="A0A4U8TCH8"/>
<comment type="caution">
    <text evidence="2">The sequence shown here is derived from an EMBL/GenBank/DDBJ whole genome shotgun (WGS) entry which is preliminary data.</text>
</comment>
<keyword evidence="1" id="KW-0472">Membrane</keyword>
<protein>
    <recommendedName>
        <fullName evidence="4">DUF1640 domain-containing protein</fullName>
    </recommendedName>
</protein>
<proteinExistence type="predicted"/>
<name>A0A4U8TCH8_9HELI</name>
<dbReference type="Proteomes" id="UP000029733">
    <property type="component" value="Unassembled WGS sequence"/>
</dbReference>
<dbReference type="OrthoDB" id="5327410at2"/>
<keyword evidence="3" id="KW-1185">Reference proteome</keyword>
<gene>
    <name evidence="2" type="ORF">LS71_002665</name>
</gene>
<evidence type="ECO:0008006" key="4">
    <source>
        <dbReference type="Google" id="ProtNLM"/>
    </source>
</evidence>
<keyword evidence="1" id="KW-1133">Transmembrane helix</keyword>
<evidence type="ECO:0000256" key="1">
    <source>
        <dbReference type="SAM" id="Phobius"/>
    </source>
</evidence>
<sequence length="105" mass="12080">MSAMHFSKSFELAIFSLWDKIEHKHKIEKEEFLNLVEAALQEAEANIEQHLETKLATKDFVSYAIRESELSLKVEIHKNKTEIIKWLIGVQFACAGLIVALIKLL</sequence>
<dbReference type="RefSeq" id="WP_034354813.1">
    <property type="nucleotide sequence ID" value="NZ_JRPR02000001.1"/>
</dbReference>
<accession>A0A4U8TCH8</accession>
<dbReference type="EMBL" id="JRPR02000001">
    <property type="protein sequence ID" value="TLD97661.1"/>
    <property type="molecule type" value="Genomic_DNA"/>
</dbReference>
<evidence type="ECO:0000313" key="2">
    <source>
        <dbReference type="EMBL" id="TLD97661.1"/>
    </source>
</evidence>
<keyword evidence="1" id="KW-0812">Transmembrane</keyword>
<organism evidence="2 3">
    <name type="scientific">Helicobacter jaachi</name>
    <dbReference type="NCBI Taxonomy" id="1677920"/>
    <lineage>
        <taxon>Bacteria</taxon>
        <taxon>Pseudomonadati</taxon>
        <taxon>Campylobacterota</taxon>
        <taxon>Epsilonproteobacteria</taxon>
        <taxon>Campylobacterales</taxon>
        <taxon>Helicobacteraceae</taxon>
        <taxon>Helicobacter</taxon>
    </lineage>
</organism>
<reference evidence="2 3" key="1">
    <citation type="journal article" date="2014" name="Genome Announc.">
        <title>Draft genome sequences of eight enterohepatic helicobacter species isolated from both laboratory and wild rodents.</title>
        <authorList>
            <person name="Sheh A."/>
            <person name="Shen Z."/>
            <person name="Fox J.G."/>
        </authorList>
    </citation>
    <scope>NUCLEOTIDE SEQUENCE [LARGE SCALE GENOMIC DNA]</scope>
    <source>
        <strain evidence="2 3">MIT 09-6949</strain>
    </source>
</reference>